<accession>A0A6B7ZFI0</accession>
<evidence type="ECO:0000313" key="2">
    <source>
        <dbReference type="Proteomes" id="UP000464669"/>
    </source>
</evidence>
<keyword evidence="2" id="KW-1185">Reference proteome</keyword>
<dbReference type="EMBL" id="MN642089">
    <property type="protein sequence ID" value="QGH72014.1"/>
    <property type="molecule type" value="Genomic_DNA"/>
</dbReference>
<gene>
    <name evidence="1" type="ORF">N1M2_151</name>
</gene>
<name>A0A6B7ZFI0_9CAUD</name>
<proteinExistence type="predicted"/>
<dbReference type="Proteomes" id="UP000464669">
    <property type="component" value="Segment"/>
</dbReference>
<evidence type="ECO:0000313" key="1">
    <source>
        <dbReference type="EMBL" id="QGH72014.1"/>
    </source>
</evidence>
<sequence>MGERLTKTLFIMQLRHGMRKMVLPKMKEMIELEINKIEKMSEEEFDQYVLKTAGKPNEINPNKTKFKTHR</sequence>
<protein>
    <submittedName>
        <fullName evidence="1">Uncharacterized protein</fullName>
    </submittedName>
</protein>
<organism evidence="1 2">
    <name type="scientific">Klebsiella phage N1M2</name>
    <dbReference type="NCBI Taxonomy" id="2664939"/>
    <lineage>
        <taxon>Viruses</taxon>
        <taxon>Duplodnaviria</taxon>
        <taxon>Heunggongvirae</taxon>
        <taxon>Uroviricota</taxon>
        <taxon>Caudoviricetes</taxon>
        <taxon>Chimalliviridae</taxon>
        <taxon>Nimduovirus</taxon>
        <taxon>Nimduovirus N1M2</taxon>
    </lineage>
</organism>
<reference evidence="1 2" key="1">
    <citation type="submission" date="2019-11" db="EMBL/GenBank/DDBJ databases">
        <authorList>
            <person name="Lewis R."/>
            <person name="Clooney A.G."/>
            <person name="Stockdale S.R."/>
            <person name="Buttimer C."/>
            <person name="Draper L.A."/>
            <person name="Ross R.P."/>
            <person name="Hill C."/>
        </authorList>
    </citation>
    <scope>NUCLEOTIDE SEQUENCE [LARGE SCALE GENOMIC DNA]</scope>
</reference>